<gene>
    <name evidence="2" type="ORF">I4W93_000470</name>
</gene>
<sequence length="212" mass="23657">MLLINLTPLCRVTKMLWLPLLLAVVTACSQLRPVPAINPAVTTQAEPAANLPLTLAQQQQFDQGRRLLQQGEVDTALALFSALFIDVPQAPGIGYNLALSQWQSGDVMQAQQTLAKLIQATPNYLAAHNLAGVLARQQGDFRLAQQHYQQVLKVDEGNATAHKNLAFLYELYLDNPAQARNHYQRYYDLTQDEQAKIWLALLQQQEQADAQN</sequence>
<dbReference type="SUPFAM" id="SSF48452">
    <property type="entry name" value="TPR-like"/>
    <property type="match status" value="1"/>
</dbReference>
<protein>
    <submittedName>
        <fullName evidence="2">Tetratricopeptide repeat protein</fullName>
    </submittedName>
</protein>
<comment type="caution">
    <text evidence="2">The sequence shown here is derived from an EMBL/GenBank/DDBJ whole genome shotgun (WGS) entry which is preliminary data.</text>
</comment>
<evidence type="ECO:0000313" key="2">
    <source>
        <dbReference type="EMBL" id="MBZ9610066.1"/>
    </source>
</evidence>
<dbReference type="Proteomes" id="UP000663814">
    <property type="component" value="Unassembled WGS sequence"/>
</dbReference>
<dbReference type="RefSeq" id="WP_205312488.1">
    <property type="nucleotide sequence ID" value="NZ_JAERPS020000001.1"/>
</dbReference>
<reference evidence="2 3" key="1">
    <citation type="submission" date="2020-12" db="EMBL/GenBank/DDBJ databases">
        <authorList>
            <person name="Ruan W."/>
            <person name="Khan S.A."/>
            <person name="Jeon C.O."/>
        </authorList>
    </citation>
    <scope>NUCLEOTIDE SEQUENCE [LARGE SCALE GENOMIC DNA]</scope>
    <source>
        <strain evidence="2 3">MA-13</strain>
    </source>
</reference>
<dbReference type="Pfam" id="PF14559">
    <property type="entry name" value="TPR_19"/>
    <property type="match status" value="1"/>
</dbReference>
<dbReference type="Pfam" id="PF13432">
    <property type="entry name" value="TPR_16"/>
    <property type="match status" value="1"/>
</dbReference>
<dbReference type="Gene3D" id="1.25.40.10">
    <property type="entry name" value="Tetratricopeptide repeat domain"/>
    <property type="match status" value="1"/>
</dbReference>
<proteinExistence type="predicted"/>
<dbReference type="InterPro" id="IPR011990">
    <property type="entry name" value="TPR-like_helical_dom_sf"/>
</dbReference>
<keyword evidence="3" id="KW-1185">Reference proteome</keyword>
<name>A0ABS7X3C8_9GAMM</name>
<dbReference type="InterPro" id="IPR019734">
    <property type="entry name" value="TPR_rpt"/>
</dbReference>
<dbReference type="EMBL" id="JAERPS020000001">
    <property type="protein sequence ID" value="MBZ9610066.1"/>
    <property type="molecule type" value="Genomic_DNA"/>
</dbReference>
<evidence type="ECO:0000256" key="1">
    <source>
        <dbReference type="PROSITE-ProRule" id="PRU00339"/>
    </source>
</evidence>
<reference evidence="2 3" key="2">
    <citation type="submission" date="2021-08" db="EMBL/GenBank/DDBJ databases">
        <title>Rheinheimera aquimaris sp. nov., isolated from seawater of the East Sea in Korea.</title>
        <authorList>
            <person name="Kim K.H."/>
            <person name="Wenting R."/>
            <person name="Kim K.R."/>
            <person name="Jeon C.O."/>
        </authorList>
    </citation>
    <scope>NUCLEOTIDE SEQUENCE [LARGE SCALE GENOMIC DNA]</scope>
    <source>
        <strain evidence="2 3">MA-13</strain>
    </source>
</reference>
<keyword evidence="1" id="KW-0802">TPR repeat</keyword>
<dbReference type="PROSITE" id="PS50005">
    <property type="entry name" value="TPR"/>
    <property type="match status" value="1"/>
</dbReference>
<evidence type="ECO:0000313" key="3">
    <source>
        <dbReference type="Proteomes" id="UP000663814"/>
    </source>
</evidence>
<feature type="repeat" description="TPR" evidence="1">
    <location>
        <begin position="125"/>
        <end position="158"/>
    </location>
</feature>
<accession>A0ABS7X3C8</accession>
<organism evidence="2 3">
    <name type="scientific">Rheinheimera maricola</name>
    <dbReference type="NCBI Taxonomy" id="2793282"/>
    <lineage>
        <taxon>Bacteria</taxon>
        <taxon>Pseudomonadati</taxon>
        <taxon>Pseudomonadota</taxon>
        <taxon>Gammaproteobacteria</taxon>
        <taxon>Chromatiales</taxon>
        <taxon>Chromatiaceae</taxon>
        <taxon>Rheinheimera</taxon>
    </lineage>
</organism>